<dbReference type="AlphaFoldDB" id="A0A7V6A5A3"/>
<dbReference type="InterPro" id="IPR018170">
    <property type="entry name" value="Aldo/ket_reductase_CS"/>
</dbReference>
<gene>
    <name evidence="3" type="ORF">ENV52_11825</name>
</gene>
<dbReference type="InterPro" id="IPR023210">
    <property type="entry name" value="NADP_OxRdtase_dom"/>
</dbReference>
<evidence type="ECO:0000256" key="1">
    <source>
        <dbReference type="ARBA" id="ARBA00023002"/>
    </source>
</evidence>
<dbReference type="PRINTS" id="PR00069">
    <property type="entry name" value="ALDKETRDTASE"/>
</dbReference>
<name>A0A7V6A5A3_9BACT</name>
<dbReference type="Gene3D" id="3.20.20.100">
    <property type="entry name" value="NADP-dependent oxidoreductase domain"/>
    <property type="match status" value="1"/>
</dbReference>
<feature type="domain" description="NADP-dependent oxidoreductase" evidence="2">
    <location>
        <begin position="15"/>
        <end position="309"/>
    </location>
</feature>
<comment type="caution">
    <text evidence="3">The sequence shown here is derived from an EMBL/GenBank/DDBJ whole genome shotgun (WGS) entry which is preliminary data.</text>
</comment>
<dbReference type="InterPro" id="IPR050523">
    <property type="entry name" value="AKR_Detox_Biosynth"/>
</dbReference>
<accession>A0A7V6A5A3</accession>
<dbReference type="InterPro" id="IPR020471">
    <property type="entry name" value="AKR"/>
</dbReference>
<protein>
    <submittedName>
        <fullName evidence="3">Aldo/keto reductase</fullName>
    </submittedName>
</protein>
<evidence type="ECO:0000313" key="3">
    <source>
        <dbReference type="EMBL" id="HHS30375.1"/>
    </source>
</evidence>
<dbReference type="EMBL" id="DTGR01000184">
    <property type="protein sequence ID" value="HHS30375.1"/>
    <property type="molecule type" value="Genomic_DNA"/>
</dbReference>
<sequence length="330" mass="37691">MEYTRIPDTGLEVSRIGLGTWAMGGWMWGGTDEEQAIRTIHAALEKGVNLIDTAPVYGFGRSEQIVGQALTQKKCRHKVFISTKTGLDWKDGKVFRNCAPDFIRRNIADSLKNLQTDYIDILFIHWPDPLEPFEKTGKLLGQFLKEGKIRAVGVSNYSPEQIQAFQRGGPLHLVQPPYNLFEREIEQALLPFCHERHLAAMTYGALCRGLLSGKVTAAREYKGDDLRRYDPKFKEPRLAHYLEAVKQLDHLARERYQRSVLHLAVRWVLDHGSDIALWGGRRPDQMEPVPEMFGWHVDQAAMEAIDRILAETIKDPVGPEFMAPRSREMQ</sequence>
<proteinExistence type="predicted"/>
<evidence type="ECO:0000259" key="2">
    <source>
        <dbReference type="Pfam" id="PF00248"/>
    </source>
</evidence>
<dbReference type="PROSITE" id="PS00062">
    <property type="entry name" value="ALDOKETO_REDUCTASE_2"/>
    <property type="match status" value="1"/>
</dbReference>
<dbReference type="SUPFAM" id="SSF51430">
    <property type="entry name" value="NAD(P)-linked oxidoreductase"/>
    <property type="match status" value="1"/>
</dbReference>
<dbReference type="GO" id="GO:0016491">
    <property type="term" value="F:oxidoreductase activity"/>
    <property type="evidence" value="ECO:0007669"/>
    <property type="project" value="UniProtKB-KW"/>
</dbReference>
<organism evidence="3">
    <name type="scientific">Desulfobacca acetoxidans</name>
    <dbReference type="NCBI Taxonomy" id="60893"/>
    <lineage>
        <taxon>Bacteria</taxon>
        <taxon>Pseudomonadati</taxon>
        <taxon>Thermodesulfobacteriota</taxon>
        <taxon>Desulfobaccia</taxon>
        <taxon>Desulfobaccales</taxon>
        <taxon>Desulfobaccaceae</taxon>
        <taxon>Desulfobacca</taxon>
    </lineage>
</organism>
<reference evidence="3" key="1">
    <citation type="journal article" date="2020" name="mSystems">
        <title>Genome- and Community-Level Interaction Insights into Carbon Utilization and Element Cycling Functions of Hydrothermarchaeota in Hydrothermal Sediment.</title>
        <authorList>
            <person name="Zhou Z."/>
            <person name="Liu Y."/>
            <person name="Xu W."/>
            <person name="Pan J."/>
            <person name="Luo Z.H."/>
            <person name="Li M."/>
        </authorList>
    </citation>
    <scope>NUCLEOTIDE SEQUENCE [LARGE SCALE GENOMIC DNA]</scope>
    <source>
        <strain evidence="3">SpSt-767</strain>
    </source>
</reference>
<dbReference type="PANTHER" id="PTHR43364">
    <property type="entry name" value="NADH-SPECIFIC METHYLGLYOXAL REDUCTASE-RELATED"/>
    <property type="match status" value="1"/>
</dbReference>
<dbReference type="Pfam" id="PF00248">
    <property type="entry name" value="Aldo_ket_red"/>
    <property type="match status" value="1"/>
</dbReference>
<dbReference type="GO" id="GO:0005829">
    <property type="term" value="C:cytosol"/>
    <property type="evidence" value="ECO:0007669"/>
    <property type="project" value="TreeGrafter"/>
</dbReference>
<dbReference type="PANTHER" id="PTHR43364:SF4">
    <property type="entry name" value="NAD(P)-LINKED OXIDOREDUCTASE SUPERFAMILY PROTEIN"/>
    <property type="match status" value="1"/>
</dbReference>
<keyword evidence="1" id="KW-0560">Oxidoreductase</keyword>
<dbReference type="InterPro" id="IPR036812">
    <property type="entry name" value="NAD(P)_OxRdtase_dom_sf"/>
</dbReference>